<dbReference type="InterPro" id="IPR029063">
    <property type="entry name" value="SAM-dependent_MTases_sf"/>
</dbReference>
<evidence type="ECO:0000256" key="1">
    <source>
        <dbReference type="ARBA" id="ARBA00022679"/>
    </source>
</evidence>
<evidence type="ECO:0000313" key="4">
    <source>
        <dbReference type="Proteomes" id="UP000310760"/>
    </source>
</evidence>
<keyword evidence="3" id="KW-0489">Methyltransferase</keyword>
<protein>
    <submittedName>
        <fullName evidence="3">Class I SAM-dependent methyltransferase</fullName>
    </submittedName>
</protein>
<dbReference type="EMBL" id="SRYJ01000036">
    <property type="protein sequence ID" value="TGY68719.1"/>
    <property type="molecule type" value="Genomic_DNA"/>
</dbReference>
<dbReference type="PANTHER" id="PTHR43861:SF6">
    <property type="entry name" value="METHYLTRANSFERASE TYPE 11"/>
    <property type="match status" value="1"/>
</dbReference>
<feature type="domain" description="Methyltransferase" evidence="2">
    <location>
        <begin position="39"/>
        <end position="125"/>
    </location>
</feature>
<proteinExistence type="predicted"/>
<dbReference type="Pfam" id="PF13649">
    <property type="entry name" value="Methyltransf_25"/>
    <property type="match status" value="1"/>
</dbReference>
<dbReference type="Proteomes" id="UP000310760">
    <property type="component" value="Unassembled WGS sequence"/>
</dbReference>
<keyword evidence="1 3" id="KW-0808">Transferase</keyword>
<name>A0A4V3RSY1_9BACT</name>
<gene>
    <name evidence="3" type="ORF">E5339_15210</name>
</gene>
<evidence type="ECO:0000313" key="3">
    <source>
        <dbReference type="EMBL" id="TGY68719.1"/>
    </source>
</evidence>
<evidence type="ECO:0000259" key="2">
    <source>
        <dbReference type="Pfam" id="PF13649"/>
    </source>
</evidence>
<reference evidence="3 4" key="1">
    <citation type="submission" date="2019-04" db="EMBL/GenBank/DDBJ databases">
        <title>Microbes associate with the intestines of laboratory mice.</title>
        <authorList>
            <person name="Navarre W."/>
            <person name="Wong E."/>
            <person name="Huang K."/>
            <person name="Tropini C."/>
            <person name="Ng K."/>
            <person name="Yu B."/>
        </authorList>
    </citation>
    <scope>NUCLEOTIDE SEQUENCE [LARGE SCALE GENOMIC DNA]</scope>
    <source>
        <strain evidence="3 4">NM22_B1</strain>
    </source>
</reference>
<dbReference type="InterPro" id="IPR041698">
    <property type="entry name" value="Methyltransf_25"/>
</dbReference>
<comment type="caution">
    <text evidence="3">The sequence shown here is derived from an EMBL/GenBank/DDBJ whole genome shotgun (WGS) entry which is preliminary data.</text>
</comment>
<dbReference type="AlphaFoldDB" id="A0A4V3RSY1"/>
<dbReference type="PANTHER" id="PTHR43861">
    <property type="entry name" value="TRANS-ACONITATE 2-METHYLTRANSFERASE-RELATED"/>
    <property type="match status" value="1"/>
</dbReference>
<dbReference type="GO" id="GO:0008168">
    <property type="term" value="F:methyltransferase activity"/>
    <property type="evidence" value="ECO:0007669"/>
    <property type="project" value="UniProtKB-KW"/>
</dbReference>
<dbReference type="CDD" id="cd02440">
    <property type="entry name" value="AdoMet_MTases"/>
    <property type="match status" value="1"/>
</dbReference>
<dbReference type="Gene3D" id="3.40.50.150">
    <property type="entry name" value="Vaccinia Virus protein VP39"/>
    <property type="match status" value="1"/>
</dbReference>
<accession>A0A4V3RSY1</accession>
<dbReference type="GO" id="GO:0032259">
    <property type="term" value="P:methylation"/>
    <property type="evidence" value="ECO:0007669"/>
    <property type="project" value="UniProtKB-KW"/>
</dbReference>
<organism evidence="3 4">
    <name type="scientific">Phocaeicola sartorii</name>
    <dbReference type="NCBI Taxonomy" id="671267"/>
    <lineage>
        <taxon>Bacteria</taxon>
        <taxon>Pseudomonadati</taxon>
        <taxon>Bacteroidota</taxon>
        <taxon>Bacteroidia</taxon>
        <taxon>Bacteroidales</taxon>
        <taxon>Bacteroidaceae</taxon>
        <taxon>Phocaeicola</taxon>
    </lineage>
</organism>
<dbReference type="SUPFAM" id="SSF53335">
    <property type="entry name" value="S-adenosyl-L-methionine-dependent methyltransferases"/>
    <property type="match status" value="1"/>
</dbReference>
<sequence>MQQRHLNRETYFKEQVNTAQEFYMDYIKKYVLLQKGIKVLEIGCGEGGNLLPFAQLGCEITGIDITPSRIEQAKQFFKAANYEGTFIATDFLKARAEDYGTFRLILIHDVIEHIEPKEQFIKHIKAFADKDTLIFWGFPAWQMPFGGHQQICKNKIVSHLPFVHLLPAPVYRSLLDVCGIPSRELLEIKQCKVTIESFEKMMKANQHQIVNRKLWLINPHYKQKFGLQPQVLPLWLAHLRYIRNFFSTACFYLTRITS</sequence>
<dbReference type="RefSeq" id="WP_135952223.1">
    <property type="nucleotide sequence ID" value="NZ_CAOOJZ010000019.1"/>
</dbReference>